<evidence type="ECO:0000256" key="3">
    <source>
        <dbReference type="ARBA" id="ARBA00022801"/>
    </source>
</evidence>
<dbReference type="PANTHER" id="PTHR46470:SF2">
    <property type="entry name" value="GLYCERALDEHYDE 3-PHOSPHATE PHOSPHATASE"/>
    <property type="match status" value="1"/>
</dbReference>
<dbReference type="NCBIfam" id="TIGR01509">
    <property type="entry name" value="HAD-SF-IA-v3"/>
    <property type="match status" value="1"/>
</dbReference>
<keyword evidence="2" id="KW-0479">Metal-binding</keyword>
<dbReference type="InterPro" id="IPR051400">
    <property type="entry name" value="HAD-like_hydrolase"/>
</dbReference>
<sequence>MADITTVTFDLWQTLLLDDRDLGQARALVRIEGAQSALTKFGEDFDLVHIREAYMSCFEQCREIRGNGLDVDFREQVAIFVNHIKPGLAERLDPGIMDKIAEFYSDSFLVHPPPAHVDAVHVLQGIKDMGLKMGLISNTGMTPGFTFRCYMEERGMLDFFQTLTFSDEVKLAKPGSEIFKITLKALGATPEQTIHVGDHVTNDVVGAKRCGMKTVWISGFYEREDPNDPETEPDITVSGLADVVPAVAKLAGRE</sequence>
<keyword evidence="4" id="KW-0460">Magnesium</keyword>
<dbReference type="SUPFAM" id="SSF56784">
    <property type="entry name" value="HAD-like"/>
    <property type="match status" value="1"/>
</dbReference>
<evidence type="ECO:0000256" key="1">
    <source>
        <dbReference type="ARBA" id="ARBA00001946"/>
    </source>
</evidence>
<keyword evidence="3" id="KW-0378">Hydrolase</keyword>
<proteinExistence type="predicted"/>
<dbReference type="Gene3D" id="1.10.150.400">
    <property type="match status" value="1"/>
</dbReference>
<gene>
    <name evidence="5" type="ORF">METZ01_LOCUS28171</name>
</gene>
<evidence type="ECO:0000256" key="2">
    <source>
        <dbReference type="ARBA" id="ARBA00022723"/>
    </source>
</evidence>
<dbReference type="EMBL" id="UINC01001240">
    <property type="protein sequence ID" value="SUZ75317.1"/>
    <property type="molecule type" value="Genomic_DNA"/>
</dbReference>
<dbReference type="InterPro" id="IPR023214">
    <property type="entry name" value="HAD_sf"/>
</dbReference>
<reference evidence="5" key="1">
    <citation type="submission" date="2018-05" db="EMBL/GenBank/DDBJ databases">
        <authorList>
            <person name="Lanie J.A."/>
            <person name="Ng W.-L."/>
            <person name="Kazmierczak K.M."/>
            <person name="Andrzejewski T.M."/>
            <person name="Davidsen T.M."/>
            <person name="Wayne K.J."/>
            <person name="Tettelin H."/>
            <person name="Glass J.I."/>
            <person name="Rusch D."/>
            <person name="Podicherti R."/>
            <person name="Tsui H.-C.T."/>
            <person name="Winkler M.E."/>
        </authorList>
    </citation>
    <scope>NUCLEOTIDE SEQUENCE</scope>
</reference>
<dbReference type="InterPro" id="IPR036412">
    <property type="entry name" value="HAD-like_sf"/>
</dbReference>
<dbReference type="InterPro" id="IPR006439">
    <property type="entry name" value="HAD-SF_hydro_IA"/>
</dbReference>
<evidence type="ECO:0000256" key="4">
    <source>
        <dbReference type="ARBA" id="ARBA00022842"/>
    </source>
</evidence>
<name>A0A381QB87_9ZZZZ</name>
<evidence type="ECO:0000313" key="5">
    <source>
        <dbReference type="EMBL" id="SUZ75317.1"/>
    </source>
</evidence>
<dbReference type="GO" id="GO:0044281">
    <property type="term" value="P:small molecule metabolic process"/>
    <property type="evidence" value="ECO:0007669"/>
    <property type="project" value="UniProtKB-ARBA"/>
</dbReference>
<dbReference type="Gene3D" id="3.40.50.1000">
    <property type="entry name" value="HAD superfamily/HAD-like"/>
    <property type="match status" value="1"/>
</dbReference>
<dbReference type="Pfam" id="PF00702">
    <property type="entry name" value="Hydrolase"/>
    <property type="match status" value="1"/>
</dbReference>
<comment type="cofactor">
    <cofactor evidence="1">
        <name>Mg(2+)</name>
        <dbReference type="ChEBI" id="CHEBI:18420"/>
    </cofactor>
</comment>
<organism evidence="5">
    <name type="scientific">marine metagenome</name>
    <dbReference type="NCBI Taxonomy" id="408172"/>
    <lineage>
        <taxon>unclassified sequences</taxon>
        <taxon>metagenomes</taxon>
        <taxon>ecological metagenomes</taxon>
    </lineage>
</organism>
<dbReference type="AlphaFoldDB" id="A0A381QB87"/>
<dbReference type="NCBIfam" id="TIGR01549">
    <property type="entry name" value="HAD-SF-IA-v1"/>
    <property type="match status" value="1"/>
</dbReference>
<dbReference type="GO" id="GO:0046872">
    <property type="term" value="F:metal ion binding"/>
    <property type="evidence" value="ECO:0007669"/>
    <property type="project" value="UniProtKB-KW"/>
</dbReference>
<protein>
    <recommendedName>
        <fullName evidence="6">HAD family hydrolase</fullName>
    </recommendedName>
</protein>
<dbReference type="PRINTS" id="PR00413">
    <property type="entry name" value="HADHALOGNASE"/>
</dbReference>
<dbReference type="PANTHER" id="PTHR46470">
    <property type="entry name" value="N-ACYLNEURAMINATE-9-PHOSPHATASE"/>
    <property type="match status" value="1"/>
</dbReference>
<accession>A0A381QB87</accession>
<dbReference type="GO" id="GO:0016791">
    <property type="term" value="F:phosphatase activity"/>
    <property type="evidence" value="ECO:0007669"/>
    <property type="project" value="TreeGrafter"/>
</dbReference>
<evidence type="ECO:0008006" key="6">
    <source>
        <dbReference type="Google" id="ProtNLM"/>
    </source>
</evidence>